<dbReference type="Proteomes" id="UP000629468">
    <property type="component" value="Unassembled WGS sequence"/>
</dbReference>
<accession>A0A8H7F8C8</accession>
<organism evidence="1 2">
    <name type="scientific">Agaricus bisporus var. burnettii</name>
    <dbReference type="NCBI Taxonomy" id="192524"/>
    <lineage>
        <taxon>Eukaryota</taxon>
        <taxon>Fungi</taxon>
        <taxon>Dikarya</taxon>
        <taxon>Basidiomycota</taxon>
        <taxon>Agaricomycotina</taxon>
        <taxon>Agaricomycetes</taxon>
        <taxon>Agaricomycetidae</taxon>
        <taxon>Agaricales</taxon>
        <taxon>Agaricineae</taxon>
        <taxon>Agaricaceae</taxon>
        <taxon>Agaricus</taxon>
    </lineage>
</organism>
<proteinExistence type="predicted"/>
<dbReference type="AlphaFoldDB" id="A0A8H7F8C8"/>
<protein>
    <submittedName>
        <fullName evidence="1">Uncharacterized protein</fullName>
    </submittedName>
</protein>
<sequence>MVTSTHTATSSVTTTRRRTLSLSVLGKQSLSPLHNLPSEIIIHIIECALRNDRPSDLALISRIIRHFVNIIIYRTVALDTAHTITLFHRTAVSPHSSSLLTHVKRLAITWGHEYLTPSIEQQLQRIISRCSGLRSLVAPSLEQVNISPAASFHDGPFDLTIRSFEDTSDTFPLDSKSQLSHAYSSLTHLRICEPGDTWQSPLSIIAAFHGAPNLTHLQLARRADSNEDNDIIFADDIAQLLSSRKSLKKVVITIFEGPSRLPPIALHESSVWMLVSKLQEFDSRVVVMEGELGKWSEGWKDTKEFRCGGHPVEFWDMV</sequence>
<gene>
    <name evidence="1" type="ORF">Agabi119p4_2082</name>
</gene>
<comment type="caution">
    <text evidence="1">The sequence shown here is derived from an EMBL/GenBank/DDBJ whole genome shotgun (WGS) entry which is preliminary data.</text>
</comment>
<reference evidence="1 2" key="1">
    <citation type="journal article" name="Sci. Rep.">
        <title>Telomere-to-telomere assembled and centromere annotated genomes of the two main subspecies of the button mushroom Agaricus bisporus reveal especially polymorphic chromosome ends.</title>
        <authorList>
            <person name="Sonnenberg A.S.M."/>
            <person name="Sedaghat-Telgerd N."/>
            <person name="Lavrijssen B."/>
            <person name="Ohm R.A."/>
            <person name="Hendrickx P.M."/>
            <person name="Scholtmeijer K."/>
            <person name="Baars J.J.P."/>
            <person name="van Peer A."/>
        </authorList>
    </citation>
    <scope>NUCLEOTIDE SEQUENCE [LARGE SCALE GENOMIC DNA]</scope>
    <source>
        <strain evidence="1 2">H119_p4</strain>
    </source>
</reference>
<dbReference type="EMBL" id="JABXXO010000003">
    <property type="protein sequence ID" value="KAF7782706.1"/>
    <property type="molecule type" value="Genomic_DNA"/>
</dbReference>
<evidence type="ECO:0000313" key="1">
    <source>
        <dbReference type="EMBL" id="KAF7782706.1"/>
    </source>
</evidence>
<evidence type="ECO:0000313" key="2">
    <source>
        <dbReference type="Proteomes" id="UP000629468"/>
    </source>
</evidence>
<name>A0A8H7F8C8_AGABI</name>